<organism evidence="1 2">
    <name type="scientific">Streptomyces rubellomurinus (strain ATCC 31215)</name>
    <dbReference type="NCBI Taxonomy" id="359131"/>
    <lineage>
        <taxon>Bacteria</taxon>
        <taxon>Bacillati</taxon>
        <taxon>Actinomycetota</taxon>
        <taxon>Actinomycetes</taxon>
        <taxon>Kitasatosporales</taxon>
        <taxon>Streptomycetaceae</taxon>
        <taxon>Streptomyces</taxon>
    </lineage>
</organism>
<evidence type="ECO:0000313" key="1">
    <source>
        <dbReference type="EMBL" id="KJS59700.1"/>
    </source>
</evidence>
<comment type="caution">
    <text evidence="1">The sequence shown here is derived from an EMBL/GenBank/DDBJ whole genome shotgun (WGS) entry which is preliminary data.</text>
</comment>
<sequence>MRLPAAGPGRCRVHGGGGMRPRDEVTVHQLLGRISYFHVLFIEPALASAPAAAGGELCCNHRTPSGPARPDAGGLLAHGAWAVLDEVAATLGTWAGRCPSHGPACCATCRVAGSAAAVADAWLATEHRAYQRPEPHGPMRQACREAAAARLTRVFVHQHHAPCPAAQVGETAGAWLLPGTGELPLTGELLALWRDPLSGGGSPVVSWLNHCTDLDDIRRVLDTRRPTP</sequence>
<proteinExistence type="predicted"/>
<dbReference type="AlphaFoldDB" id="A0A0F2TBJ1"/>
<dbReference type="Proteomes" id="UP000033699">
    <property type="component" value="Unassembled WGS sequence"/>
</dbReference>
<reference evidence="1 2" key="1">
    <citation type="submission" date="2015-02" db="EMBL/GenBank/DDBJ databases">
        <authorList>
            <person name="Ju K.-S."/>
            <person name="Doroghazi J.R."/>
            <person name="Metcalf W."/>
        </authorList>
    </citation>
    <scope>NUCLEOTIDE SEQUENCE [LARGE SCALE GENOMIC DNA]</scope>
    <source>
        <strain evidence="1 2">ATCC 31215</strain>
    </source>
</reference>
<name>A0A0F2TBJ1_STRR3</name>
<gene>
    <name evidence="1" type="ORF">VM95_25625</name>
</gene>
<dbReference type="PATRIC" id="fig|359131.3.peg.6310"/>
<evidence type="ECO:0000313" key="2">
    <source>
        <dbReference type="Proteomes" id="UP000033699"/>
    </source>
</evidence>
<keyword evidence="2" id="KW-1185">Reference proteome</keyword>
<dbReference type="EMBL" id="JZKH01000061">
    <property type="protein sequence ID" value="KJS59700.1"/>
    <property type="molecule type" value="Genomic_DNA"/>
</dbReference>
<accession>A0A0F2TBJ1</accession>
<protein>
    <submittedName>
        <fullName evidence="1">Uncharacterized protein</fullName>
    </submittedName>
</protein>